<evidence type="ECO:0000313" key="3">
    <source>
        <dbReference type="Proteomes" id="UP000231581"/>
    </source>
</evidence>
<organism evidence="2 3">
    <name type="scientific">Candidatus Uhrbacteria bacterium CG22_combo_CG10-13_8_21_14_all_47_17</name>
    <dbReference type="NCBI Taxonomy" id="1975041"/>
    <lineage>
        <taxon>Bacteria</taxon>
        <taxon>Candidatus Uhriibacteriota</taxon>
    </lineage>
</organism>
<evidence type="ECO:0000313" key="2">
    <source>
        <dbReference type="EMBL" id="PIP60530.1"/>
    </source>
</evidence>
<feature type="transmembrane region" description="Helical" evidence="1">
    <location>
        <begin position="36"/>
        <end position="58"/>
    </location>
</feature>
<gene>
    <name evidence="2" type="ORF">COX00_02765</name>
</gene>
<reference evidence="2 3" key="1">
    <citation type="submission" date="2017-09" db="EMBL/GenBank/DDBJ databases">
        <title>Depth-based differentiation of microbial function through sediment-hosted aquifers and enrichment of novel symbionts in the deep terrestrial subsurface.</title>
        <authorList>
            <person name="Probst A.J."/>
            <person name="Ladd B."/>
            <person name="Jarett J.K."/>
            <person name="Geller-Mcgrath D.E."/>
            <person name="Sieber C.M."/>
            <person name="Emerson J.B."/>
            <person name="Anantharaman K."/>
            <person name="Thomas B.C."/>
            <person name="Malmstrom R."/>
            <person name="Stieglmeier M."/>
            <person name="Klingl A."/>
            <person name="Woyke T."/>
            <person name="Ryan C.M."/>
            <person name="Banfield J.F."/>
        </authorList>
    </citation>
    <scope>NUCLEOTIDE SEQUENCE [LARGE SCALE GENOMIC DNA]</scope>
    <source>
        <strain evidence="2">CG22_combo_CG10-13_8_21_14_all_47_17</strain>
    </source>
</reference>
<evidence type="ECO:0000256" key="1">
    <source>
        <dbReference type="SAM" id="Phobius"/>
    </source>
</evidence>
<dbReference type="AlphaFoldDB" id="A0A2H0BTZ6"/>
<dbReference type="Proteomes" id="UP000231581">
    <property type="component" value="Unassembled WGS sequence"/>
</dbReference>
<keyword evidence="1" id="KW-0812">Transmembrane</keyword>
<protein>
    <submittedName>
        <fullName evidence="2">Uncharacterized protein</fullName>
    </submittedName>
</protein>
<keyword evidence="1" id="KW-0472">Membrane</keyword>
<dbReference type="EMBL" id="PCSZ01000055">
    <property type="protein sequence ID" value="PIP60530.1"/>
    <property type="molecule type" value="Genomic_DNA"/>
</dbReference>
<comment type="caution">
    <text evidence="2">The sequence shown here is derived from an EMBL/GenBank/DDBJ whole genome shotgun (WGS) entry which is preliminary data.</text>
</comment>
<proteinExistence type="predicted"/>
<sequence>MNHLKNFLSLLLEHTGKAFSISTLLLVGAEYLVPGSVLPFLNLYLLGAGAVLLLAAFPGRSVSSKWKTRVLIFSMGLVFILITMQVLAPFSKTKSLIMVVLVGIVITLPWLHTGEEYLEQED</sequence>
<keyword evidence="1" id="KW-1133">Transmembrane helix</keyword>
<accession>A0A2H0BTZ6</accession>
<feature type="transmembrane region" description="Helical" evidence="1">
    <location>
        <begin position="70"/>
        <end position="90"/>
    </location>
</feature>
<name>A0A2H0BTZ6_9BACT</name>
<feature type="transmembrane region" description="Helical" evidence="1">
    <location>
        <begin position="96"/>
        <end position="113"/>
    </location>
</feature>